<proteinExistence type="predicted"/>
<organism evidence="1 2">
    <name type="scientific">Crocosphaera chwakensis CCY0110</name>
    <dbReference type="NCBI Taxonomy" id="391612"/>
    <lineage>
        <taxon>Bacteria</taxon>
        <taxon>Bacillati</taxon>
        <taxon>Cyanobacteriota</taxon>
        <taxon>Cyanophyceae</taxon>
        <taxon>Oscillatoriophycideae</taxon>
        <taxon>Chroococcales</taxon>
        <taxon>Aphanothecaceae</taxon>
        <taxon>Crocosphaera</taxon>
        <taxon>Crocosphaera chwakensis</taxon>
    </lineage>
</organism>
<protein>
    <submittedName>
        <fullName evidence="1">Uncharacterized protein</fullName>
    </submittedName>
</protein>
<dbReference type="AlphaFoldDB" id="A3IWJ1"/>
<evidence type="ECO:0000313" key="1">
    <source>
        <dbReference type="EMBL" id="EAZ89175.1"/>
    </source>
</evidence>
<keyword evidence="2" id="KW-1185">Reference proteome</keyword>
<gene>
    <name evidence="1" type="ORF">CY0110_31775</name>
</gene>
<sequence>MGIAFFLLDPQQLLFCIIKIVVAAGELNLVWAYASGGLIDIIIGGFPVMQAQLTYHGKYYLFDNDFILFLLE</sequence>
<dbReference type="Proteomes" id="UP000003781">
    <property type="component" value="Unassembled WGS sequence"/>
</dbReference>
<reference evidence="1 2" key="1">
    <citation type="submission" date="2007-03" db="EMBL/GenBank/DDBJ databases">
        <authorList>
            <person name="Stal L."/>
            <person name="Ferriera S."/>
            <person name="Johnson J."/>
            <person name="Kravitz S."/>
            <person name="Beeson K."/>
            <person name="Sutton G."/>
            <person name="Rogers Y.-H."/>
            <person name="Friedman R."/>
            <person name="Frazier M."/>
            <person name="Venter J.C."/>
        </authorList>
    </citation>
    <scope>NUCLEOTIDE SEQUENCE [LARGE SCALE GENOMIC DNA]</scope>
    <source>
        <strain evidence="1 2">CCY0110</strain>
    </source>
</reference>
<evidence type="ECO:0000313" key="2">
    <source>
        <dbReference type="Proteomes" id="UP000003781"/>
    </source>
</evidence>
<accession>A3IWJ1</accession>
<dbReference type="EMBL" id="AAXW01000052">
    <property type="protein sequence ID" value="EAZ89175.1"/>
    <property type="molecule type" value="Genomic_DNA"/>
</dbReference>
<comment type="caution">
    <text evidence="1">The sequence shown here is derived from an EMBL/GenBank/DDBJ whole genome shotgun (WGS) entry which is preliminary data.</text>
</comment>
<name>A3IWJ1_9CHRO</name>